<sequence length="254" mass="27140">MKDMEIQVKTVGPGIGGAAVERDMERSDERIWDAGNRQREMLEFERKPRDKDGHLRGGVFRKRLDNVGGEVKKALAGRRTITPAQMYWFGVPPKPSSVSNGYERAHASANWAGSGPGSVRCWASRPLDGSCLPRCTPQGPRCSDARNVSIEDHNELPSVAALLLRLGGPLAAQLLGGGFGGELRAEVPPLDAEVSAEDLLKWAGVRVNEKRAGAEGRACSKGEQECAERVGQGCGEAGRLGGSVGGEAVQEKLE</sequence>
<reference evidence="1" key="1">
    <citation type="journal article" date="2016" name="Mol. Biol. Evol.">
        <title>Comparative Genomics of Early-Diverging Mushroom-Forming Fungi Provides Insights into the Origins of Lignocellulose Decay Capabilities.</title>
        <authorList>
            <person name="Nagy L.G."/>
            <person name="Riley R."/>
            <person name="Tritt A."/>
            <person name="Adam C."/>
            <person name="Daum C."/>
            <person name="Floudas D."/>
            <person name="Sun H."/>
            <person name="Yadav J.S."/>
            <person name="Pangilinan J."/>
            <person name="Larsson K.H."/>
            <person name="Matsuura K."/>
            <person name="Barry K."/>
            <person name="Labutti K."/>
            <person name="Kuo R."/>
            <person name="Ohm R.A."/>
            <person name="Bhattacharya S.S."/>
            <person name="Shirouzu T."/>
            <person name="Yoshinaga Y."/>
            <person name="Martin F.M."/>
            <person name="Grigoriev I.V."/>
            <person name="Hibbett D.S."/>
        </authorList>
    </citation>
    <scope>NUCLEOTIDE SEQUENCE [LARGE SCALE GENOMIC DNA]</scope>
    <source>
        <strain evidence="1">CBS 109695</strain>
    </source>
</reference>
<evidence type="ECO:0000313" key="1">
    <source>
        <dbReference type="EMBL" id="KZP28086.1"/>
    </source>
</evidence>
<proteinExistence type="predicted"/>
<accession>A0A166RAV3</accession>
<protein>
    <submittedName>
        <fullName evidence="1">Uncharacterized protein</fullName>
    </submittedName>
</protein>
<dbReference type="EMBL" id="KV417505">
    <property type="protein sequence ID" value="KZP28086.1"/>
    <property type="molecule type" value="Genomic_DNA"/>
</dbReference>
<name>A0A166RAV3_9AGAM</name>
<dbReference type="AlphaFoldDB" id="A0A166RAV3"/>
<organism evidence="1">
    <name type="scientific">Athelia psychrophila</name>
    <dbReference type="NCBI Taxonomy" id="1759441"/>
    <lineage>
        <taxon>Eukaryota</taxon>
        <taxon>Fungi</taxon>
        <taxon>Dikarya</taxon>
        <taxon>Basidiomycota</taxon>
        <taxon>Agaricomycotina</taxon>
        <taxon>Agaricomycetes</taxon>
        <taxon>Agaricomycetidae</taxon>
        <taxon>Atheliales</taxon>
        <taxon>Atheliaceae</taxon>
        <taxon>Athelia</taxon>
    </lineage>
</organism>
<gene>
    <name evidence="1" type="ORF">FIBSPDRAFT_885974</name>
</gene>